<dbReference type="InterPro" id="IPR043725">
    <property type="entry name" value="DUF5667"/>
</dbReference>
<dbReference type="Proteomes" id="UP000178107">
    <property type="component" value="Unassembled WGS sequence"/>
</dbReference>
<organism evidence="5 6">
    <name type="scientific">Candidatus Zambryskibacteria bacterium RIFCSPHIGHO2_01_FULL_46_25</name>
    <dbReference type="NCBI Taxonomy" id="1802738"/>
    <lineage>
        <taxon>Bacteria</taxon>
        <taxon>Candidatus Zambryskiibacteriota</taxon>
    </lineage>
</organism>
<keyword evidence="1" id="KW-0175">Coiled coil</keyword>
<dbReference type="Pfam" id="PF18915">
    <property type="entry name" value="DUF5667"/>
    <property type="match status" value="1"/>
</dbReference>
<feature type="region of interest" description="Disordered" evidence="2">
    <location>
        <begin position="261"/>
        <end position="311"/>
    </location>
</feature>
<feature type="transmembrane region" description="Helical" evidence="3">
    <location>
        <begin position="57"/>
        <end position="77"/>
    </location>
</feature>
<evidence type="ECO:0000313" key="6">
    <source>
        <dbReference type="Proteomes" id="UP000178107"/>
    </source>
</evidence>
<feature type="compositionally biased region" description="Acidic residues" evidence="2">
    <location>
        <begin position="272"/>
        <end position="293"/>
    </location>
</feature>
<name>A0A1G2SZB4_9BACT</name>
<sequence>MKKKTDNPEKILKSLKFRNLSLSESNATWAEISSRMESRSVFQIFALQTNHKNMIPLLIGMLVFISGGTAVAANSAVPGDILFPVDRAVENVRLVFSGKGKAELKVKFSEERLEEVEKLISRARLSASATTTGSTNSPQAATSTNATSTPKNTDGRVAVGVNVAISYLSDVAADLEAKGNTQALAAVESVIERLETMVNAEDVKVELKKNGDFMLKIKGSTATSTASTSPSAGKIKINTSGNKGRIEVKEEDGKFKIEIKDDGETKLKSETEIEIENDDNKDDDNDKNDDDRDNDNQGKRNSTSTLRLQLR</sequence>
<keyword evidence="3" id="KW-0812">Transmembrane</keyword>
<protein>
    <recommendedName>
        <fullName evidence="4">DUF5667 domain-containing protein</fullName>
    </recommendedName>
</protein>
<keyword evidence="3" id="KW-0472">Membrane</keyword>
<reference evidence="5 6" key="1">
    <citation type="journal article" date="2016" name="Nat. Commun.">
        <title>Thousands of microbial genomes shed light on interconnected biogeochemical processes in an aquifer system.</title>
        <authorList>
            <person name="Anantharaman K."/>
            <person name="Brown C.T."/>
            <person name="Hug L.A."/>
            <person name="Sharon I."/>
            <person name="Castelle C.J."/>
            <person name="Probst A.J."/>
            <person name="Thomas B.C."/>
            <person name="Singh A."/>
            <person name="Wilkins M.J."/>
            <person name="Karaoz U."/>
            <person name="Brodie E.L."/>
            <person name="Williams K.H."/>
            <person name="Hubbard S.S."/>
            <person name="Banfield J.F."/>
        </authorList>
    </citation>
    <scope>NUCLEOTIDE SEQUENCE [LARGE SCALE GENOMIC DNA]</scope>
</reference>
<comment type="caution">
    <text evidence="5">The sequence shown here is derived from an EMBL/GenBank/DDBJ whole genome shotgun (WGS) entry which is preliminary data.</text>
</comment>
<evidence type="ECO:0000259" key="4">
    <source>
        <dbReference type="Pfam" id="PF18915"/>
    </source>
</evidence>
<gene>
    <name evidence="5" type="ORF">A2838_01905</name>
</gene>
<evidence type="ECO:0000313" key="5">
    <source>
        <dbReference type="EMBL" id="OHA90334.1"/>
    </source>
</evidence>
<feature type="region of interest" description="Disordered" evidence="2">
    <location>
        <begin position="127"/>
        <end position="153"/>
    </location>
</feature>
<keyword evidence="3" id="KW-1133">Transmembrane helix</keyword>
<evidence type="ECO:0000256" key="1">
    <source>
        <dbReference type="SAM" id="Coils"/>
    </source>
</evidence>
<feature type="compositionally biased region" description="Basic and acidic residues" evidence="2">
    <location>
        <begin position="261"/>
        <end position="271"/>
    </location>
</feature>
<feature type="domain" description="DUF5667" evidence="4">
    <location>
        <begin position="76"/>
        <end position="172"/>
    </location>
</feature>
<accession>A0A1G2SZB4</accession>
<evidence type="ECO:0000256" key="2">
    <source>
        <dbReference type="SAM" id="MobiDB-lite"/>
    </source>
</evidence>
<feature type="compositionally biased region" description="Polar residues" evidence="2">
    <location>
        <begin position="136"/>
        <end position="152"/>
    </location>
</feature>
<proteinExistence type="predicted"/>
<dbReference type="AlphaFoldDB" id="A0A1G2SZB4"/>
<feature type="coiled-coil region" evidence="1">
    <location>
        <begin position="99"/>
        <end position="126"/>
    </location>
</feature>
<evidence type="ECO:0000256" key="3">
    <source>
        <dbReference type="SAM" id="Phobius"/>
    </source>
</evidence>
<dbReference type="EMBL" id="MHVH01000005">
    <property type="protein sequence ID" value="OHA90334.1"/>
    <property type="molecule type" value="Genomic_DNA"/>
</dbReference>
<feature type="compositionally biased region" description="Polar residues" evidence="2">
    <location>
        <begin position="299"/>
        <end position="311"/>
    </location>
</feature>